<dbReference type="RefSeq" id="WP_207894610.1">
    <property type="nucleotide sequence ID" value="NZ_SLXQ01000011.1"/>
</dbReference>
<keyword evidence="1" id="KW-0472">Membrane</keyword>
<dbReference type="Proteomes" id="UP000294911">
    <property type="component" value="Unassembled WGS sequence"/>
</dbReference>
<evidence type="ECO:0000313" key="3">
    <source>
        <dbReference type="EMBL" id="TCP47887.1"/>
    </source>
</evidence>
<dbReference type="InterPro" id="IPR015168">
    <property type="entry name" value="SsuA/THI5"/>
</dbReference>
<dbReference type="EMBL" id="SLXQ01000011">
    <property type="protein sequence ID" value="TCP47887.1"/>
    <property type="molecule type" value="Genomic_DNA"/>
</dbReference>
<evidence type="ECO:0000313" key="4">
    <source>
        <dbReference type="Proteomes" id="UP000294911"/>
    </source>
</evidence>
<keyword evidence="4" id="KW-1185">Reference proteome</keyword>
<sequence>MTAKGLVHVLAGCRLRTGNPVGWLAAVVAIVGMLLAGCAPAAESELVPPPDEPLPTDVPQGTKLVVADQNEAVQTLMRASGAHDELAAATEYANFLGGPAILEAIRAGSVDLAAVGDTPPIQAHAAGESVPIVAARKQSKPDYRFAVAPGVTVDRLTDLAGKRISYGEGTGRQPFVLRALRKAGLQPTDVELIPLQAADFPDAIRTGQVDVAVLNEPHFTRYLRDYRDAGASAVPEAELDGVASGLQYLYARGEALRDPAKAAAIRDFVYKWVAAVTWSREYPDTWIDAYHVDNQRLSRADGRTVVESEGAFTFPPLRGELVEIQQDSIDIIHDAGDIPERLTAEDEFDTRFDEVLDEAVEAAGARRVAAG</sequence>
<name>A0A4R2QFP1_9PSEU</name>
<dbReference type="PANTHER" id="PTHR30024:SF42">
    <property type="entry name" value="ALIPHATIC SULFONATES-BINDING PROTEIN-RELATED"/>
    <property type="match status" value="1"/>
</dbReference>
<gene>
    <name evidence="3" type="ORF">EV191_11192</name>
</gene>
<protein>
    <submittedName>
        <fullName evidence="3">Sulfonate transport system substrate-binding protein</fullName>
    </submittedName>
</protein>
<proteinExistence type="predicted"/>
<comment type="caution">
    <text evidence="3">The sequence shown here is derived from an EMBL/GenBank/DDBJ whole genome shotgun (WGS) entry which is preliminary data.</text>
</comment>
<accession>A0A4R2QFP1</accession>
<feature type="transmembrane region" description="Helical" evidence="1">
    <location>
        <begin position="21"/>
        <end position="42"/>
    </location>
</feature>
<keyword evidence="1" id="KW-0812">Transmembrane</keyword>
<dbReference type="AlphaFoldDB" id="A0A4R2QFP1"/>
<dbReference type="PANTHER" id="PTHR30024">
    <property type="entry name" value="ALIPHATIC SULFONATES-BINDING PROTEIN-RELATED"/>
    <property type="match status" value="1"/>
</dbReference>
<evidence type="ECO:0000259" key="2">
    <source>
        <dbReference type="Pfam" id="PF09084"/>
    </source>
</evidence>
<dbReference type="Pfam" id="PF09084">
    <property type="entry name" value="NMT1"/>
    <property type="match status" value="1"/>
</dbReference>
<reference evidence="3 4" key="1">
    <citation type="submission" date="2019-03" db="EMBL/GenBank/DDBJ databases">
        <title>Genomic Encyclopedia of Type Strains, Phase IV (KMG-IV): sequencing the most valuable type-strain genomes for metagenomic binning, comparative biology and taxonomic classification.</title>
        <authorList>
            <person name="Goeker M."/>
        </authorList>
    </citation>
    <scope>NUCLEOTIDE SEQUENCE [LARGE SCALE GENOMIC DNA]</scope>
    <source>
        <strain evidence="3 4">DSM 45765</strain>
    </source>
</reference>
<dbReference type="Gene3D" id="3.40.190.10">
    <property type="entry name" value="Periplasmic binding protein-like II"/>
    <property type="match status" value="2"/>
</dbReference>
<organism evidence="3 4">
    <name type="scientific">Tamaricihabitans halophyticus</name>
    <dbReference type="NCBI Taxonomy" id="1262583"/>
    <lineage>
        <taxon>Bacteria</taxon>
        <taxon>Bacillati</taxon>
        <taxon>Actinomycetota</taxon>
        <taxon>Actinomycetes</taxon>
        <taxon>Pseudonocardiales</taxon>
        <taxon>Pseudonocardiaceae</taxon>
        <taxon>Tamaricihabitans</taxon>
    </lineage>
</organism>
<feature type="domain" description="SsuA/THI5-like" evidence="2">
    <location>
        <begin position="102"/>
        <end position="213"/>
    </location>
</feature>
<dbReference type="SUPFAM" id="SSF53850">
    <property type="entry name" value="Periplasmic binding protein-like II"/>
    <property type="match status" value="1"/>
</dbReference>
<evidence type="ECO:0000256" key="1">
    <source>
        <dbReference type="SAM" id="Phobius"/>
    </source>
</evidence>
<keyword evidence="1" id="KW-1133">Transmembrane helix</keyword>